<gene>
    <name evidence="1" type="ORF">QO012_004344</name>
</gene>
<name>A0ABU0I5C4_9HYPH</name>
<organism evidence="1 2">
    <name type="scientific">Methylobacterium aerolatum</name>
    <dbReference type="NCBI Taxonomy" id="418708"/>
    <lineage>
        <taxon>Bacteria</taxon>
        <taxon>Pseudomonadati</taxon>
        <taxon>Pseudomonadota</taxon>
        <taxon>Alphaproteobacteria</taxon>
        <taxon>Hyphomicrobiales</taxon>
        <taxon>Methylobacteriaceae</taxon>
        <taxon>Methylobacterium</taxon>
    </lineage>
</organism>
<proteinExistence type="predicted"/>
<evidence type="ECO:0000313" key="1">
    <source>
        <dbReference type="EMBL" id="MDQ0449821.1"/>
    </source>
</evidence>
<reference evidence="1 2" key="1">
    <citation type="submission" date="2023-07" db="EMBL/GenBank/DDBJ databases">
        <title>Genomic Encyclopedia of Type Strains, Phase IV (KMG-IV): sequencing the most valuable type-strain genomes for metagenomic binning, comparative biology and taxonomic classification.</title>
        <authorList>
            <person name="Goeker M."/>
        </authorList>
    </citation>
    <scope>NUCLEOTIDE SEQUENCE [LARGE SCALE GENOMIC DNA]</scope>
    <source>
        <strain evidence="1 2">DSM 19013</strain>
    </source>
</reference>
<dbReference type="Proteomes" id="UP001231124">
    <property type="component" value="Unassembled WGS sequence"/>
</dbReference>
<comment type="caution">
    <text evidence="1">The sequence shown here is derived from an EMBL/GenBank/DDBJ whole genome shotgun (WGS) entry which is preliminary data.</text>
</comment>
<keyword evidence="2" id="KW-1185">Reference proteome</keyword>
<dbReference type="RefSeq" id="WP_238206298.1">
    <property type="nucleotide sequence ID" value="NZ_BPQE01000026.1"/>
</dbReference>
<protein>
    <submittedName>
        <fullName evidence="1">Uncharacterized protein</fullName>
    </submittedName>
</protein>
<accession>A0ABU0I5C4</accession>
<sequence>MNEPAPYGTVENACDFLAEMAGGVIAHATVMRQYAEIRFLPGLDYATRCTVAYLRAMQAAGAEVERSRAAAMLRTRTEDIGPGRGV</sequence>
<evidence type="ECO:0000313" key="2">
    <source>
        <dbReference type="Proteomes" id="UP001231124"/>
    </source>
</evidence>
<dbReference type="EMBL" id="JAUSVP010000018">
    <property type="protein sequence ID" value="MDQ0449821.1"/>
    <property type="molecule type" value="Genomic_DNA"/>
</dbReference>